<name>A0ABR8VKC8_9BACI</name>
<evidence type="ECO:0000313" key="2">
    <source>
        <dbReference type="Proteomes" id="UP000648182"/>
    </source>
</evidence>
<comment type="caution">
    <text evidence="1">The sequence shown here is derived from an EMBL/GenBank/DDBJ whole genome shotgun (WGS) entry which is preliminary data.</text>
</comment>
<evidence type="ECO:0008006" key="3">
    <source>
        <dbReference type="Google" id="ProtNLM"/>
    </source>
</evidence>
<sequence length="125" mass="14357">MKRKDFQKELGLDSISASQLSRNRQVDPVCLLHIWKSLTQRIRMVSCGRKRHIPNVKFLDSSPIPLSLNLYDWATFRSTKSGLKLHLLVEFINEQDIQPEKLAVTPAERSDVLEAPRFITELGVT</sequence>
<organism evidence="1 2">
    <name type="scientific">Bacillus norwichensis</name>
    <dbReference type="NCBI Taxonomy" id="2762217"/>
    <lineage>
        <taxon>Bacteria</taxon>
        <taxon>Bacillati</taxon>
        <taxon>Bacillota</taxon>
        <taxon>Bacilli</taxon>
        <taxon>Bacillales</taxon>
        <taxon>Bacillaceae</taxon>
        <taxon>Bacillus</taxon>
    </lineage>
</organism>
<keyword evidence="2" id="KW-1185">Reference proteome</keyword>
<reference evidence="1 2" key="1">
    <citation type="submission" date="2020-08" db="EMBL/GenBank/DDBJ databases">
        <title>A Genomic Blueprint of the Chicken Gut Microbiome.</title>
        <authorList>
            <person name="Gilroy R."/>
            <person name="Ravi A."/>
            <person name="Getino M."/>
            <person name="Pursley I."/>
            <person name="Horton D.L."/>
            <person name="Alikhan N.-F."/>
            <person name="Baker D."/>
            <person name="Gharbi K."/>
            <person name="Hall N."/>
            <person name="Watson M."/>
            <person name="Adriaenssens E.M."/>
            <person name="Foster-Nyarko E."/>
            <person name="Jarju S."/>
            <person name="Secka A."/>
            <person name="Antonio M."/>
            <person name="Oren A."/>
            <person name="Chaudhuri R."/>
            <person name="La Ragione R.M."/>
            <person name="Hildebrand F."/>
            <person name="Pallen M.J."/>
        </authorList>
    </citation>
    <scope>NUCLEOTIDE SEQUENCE [LARGE SCALE GENOMIC DNA]</scope>
    <source>
        <strain evidence="1 2">Sa1BUA2</strain>
    </source>
</reference>
<protein>
    <recommendedName>
        <fullName evidence="3">Transposase</fullName>
    </recommendedName>
</protein>
<accession>A0ABR8VKC8</accession>
<evidence type="ECO:0000313" key="1">
    <source>
        <dbReference type="EMBL" id="MBD8005209.1"/>
    </source>
</evidence>
<gene>
    <name evidence="1" type="ORF">H9631_08955</name>
</gene>
<dbReference type="Proteomes" id="UP000648182">
    <property type="component" value="Unassembled WGS sequence"/>
</dbReference>
<dbReference type="EMBL" id="JACSPV010000011">
    <property type="protein sequence ID" value="MBD8005209.1"/>
    <property type="molecule type" value="Genomic_DNA"/>
</dbReference>
<proteinExistence type="predicted"/>
<dbReference type="RefSeq" id="WP_191811945.1">
    <property type="nucleotide sequence ID" value="NZ_JACSPV010000011.1"/>
</dbReference>